<feature type="compositionally biased region" description="Polar residues" evidence="1">
    <location>
        <begin position="304"/>
        <end position="321"/>
    </location>
</feature>
<proteinExistence type="predicted"/>
<dbReference type="Proteomes" id="UP000007148">
    <property type="component" value="Unassembled WGS sequence"/>
</dbReference>
<feature type="transmembrane region" description="Helical" evidence="2">
    <location>
        <begin position="92"/>
        <end position="111"/>
    </location>
</feature>
<reference evidence="4 5" key="1">
    <citation type="journal article" date="2011" name="PLoS Pathog.">
        <title>Endophytic Life Strategies Decoded by Genome and Transcriptome Analyses of the Mutualistic Root Symbiont Piriformospora indica.</title>
        <authorList>
            <person name="Zuccaro A."/>
            <person name="Lahrmann U."/>
            <person name="Guldener U."/>
            <person name="Langen G."/>
            <person name="Pfiffi S."/>
            <person name="Biedenkopf D."/>
            <person name="Wong P."/>
            <person name="Samans B."/>
            <person name="Grimm C."/>
            <person name="Basiewicz M."/>
            <person name="Murat C."/>
            <person name="Martin F."/>
            <person name="Kogel K.H."/>
        </authorList>
    </citation>
    <scope>NUCLEOTIDE SEQUENCE [LARGE SCALE GENOMIC DNA]</scope>
    <source>
        <strain evidence="4 5">DSM 11827</strain>
    </source>
</reference>
<gene>
    <name evidence="4" type="ORF">PIIN_09814</name>
</gene>
<keyword evidence="2" id="KW-1133">Transmembrane helix</keyword>
<protein>
    <recommendedName>
        <fullName evidence="3">DUF6533 domain-containing protein</fullName>
    </recommendedName>
</protein>
<accession>G4TWY3</accession>
<dbReference type="Pfam" id="PF20151">
    <property type="entry name" value="DUF6533"/>
    <property type="match status" value="1"/>
</dbReference>
<feature type="transmembrane region" description="Helical" evidence="2">
    <location>
        <begin position="207"/>
        <end position="230"/>
    </location>
</feature>
<feature type="region of interest" description="Disordered" evidence="1">
    <location>
        <begin position="304"/>
        <end position="323"/>
    </location>
</feature>
<dbReference type="InterPro" id="IPR045340">
    <property type="entry name" value="DUF6533"/>
</dbReference>
<keyword evidence="2" id="KW-0812">Transmembrane</keyword>
<evidence type="ECO:0000313" key="5">
    <source>
        <dbReference type="Proteomes" id="UP000007148"/>
    </source>
</evidence>
<comment type="caution">
    <text evidence="4">The sequence shown here is derived from an EMBL/GenBank/DDBJ whole genome shotgun (WGS) entry which is preliminary data.</text>
</comment>
<evidence type="ECO:0000256" key="1">
    <source>
        <dbReference type="SAM" id="MobiDB-lite"/>
    </source>
</evidence>
<feature type="transmembrane region" description="Helical" evidence="2">
    <location>
        <begin position="118"/>
        <end position="143"/>
    </location>
</feature>
<dbReference type="OMA" id="ITINMMV"/>
<sequence>MAGSLVHRGLAEFLEAAIHFRATDYTALAGFTVWAYDILLTLDEELTLLWSRKGSVLLKTIYILNRYLPILGFGMVVSSHNPILNLAQNPQTVGVIMTTTIFIIRLYSIYVRHPRIQVLLVGIMAASHLTLVVITINMMVVAAKTMYYNPLLRACIADVSRTLGGYYIVPIFVESVIAFATLYHALAFRQHRTTMRQTPTTAILNALYIDGFWFYLYALCLRVALCLVYWNAASTLVLVLCYLEYGLTSTITSRWFLKFRKLLIDSWETSSVSRDTRADVTDLTNITGAAIDFASRRRFNSMLSSQGSARSIPNARPTPSTGKYAPAILSVQEEEHPREHHELDEYRENSV</sequence>
<feature type="domain" description="DUF6533" evidence="3">
    <location>
        <begin position="25"/>
        <end position="71"/>
    </location>
</feature>
<dbReference type="OrthoDB" id="2958007at2759"/>
<name>G4TWY3_SERID</name>
<keyword evidence="5" id="KW-1185">Reference proteome</keyword>
<dbReference type="AlphaFoldDB" id="G4TWY3"/>
<evidence type="ECO:0000259" key="3">
    <source>
        <dbReference type="Pfam" id="PF20151"/>
    </source>
</evidence>
<feature type="transmembrane region" description="Helical" evidence="2">
    <location>
        <begin position="61"/>
        <end position="80"/>
    </location>
</feature>
<dbReference type="EMBL" id="CAFZ01000529">
    <property type="protein sequence ID" value="CCA75826.1"/>
    <property type="molecule type" value="Genomic_DNA"/>
</dbReference>
<organism evidence="4 5">
    <name type="scientific">Serendipita indica (strain DSM 11827)</name>
    <name type="common">Root endophyte fungus</name>
    <name type="synonym">Piriformospora indica</name>
    <dbReference type="NCBI Taxonomy" id="1109443"/>
    <lineage>
        <taxon>Eukaryota</taxon>
        <taxon>Fungi</taxon>
        <taxon>Dikarya</taxon>
        <taxon>Basidiomycota</taxon>
        <taxon>Agaricomycotina</taxon>
        <taxon>Agaricomycetes</taxon>
        <taxon>Sebacinales</taxon>
        <taxon>Serendipitaceae</taxon>
        <taxon>Serendipita</taxon>
    </lineage>
</organism>
<dbReference type="InParanoid" id="G4TWY3"/>
<dbReference type="HOGENOM" id="CLU_067873_0_0_1"/>
<feature type="transmembrane region" description="Helical" evidence="2">
    <location>
        <begin position="163"/>
        <end position="186"/>
    </location>
</feature>
<evidence type="ECO:0000313" key="4">
    <source>
        <dbReference type="EMBL" id="CCA75826.1"/>
    </source>
</evidence>
<evidence type="ECO:0000256" key="2">
    <source>
        <dbReference type="SAM" id="Phobius"/>
    </source>
</evidence>
<feature type="transmembrane region" description="Helical" evidence="2">
    <location>
        <begin position="236"/>
        <end position="257"/>
    </location>
</feature>
<keyword evidence="2" id="KW-0472">Membrane</keyword>